<protein>
    <recommendedName>
        <fullName evidence="6">Ganglioside-induced differentiation-associated protein 1</fullName>
    </recommendedName>
</protein>
<evidence type="ECO:0000256" key="2">
    <source>
        <dbReference type="SAM" id="Phobius"/>
    </source>
</evidence>
<proteinExistence type="inferred from homology"/>
<dbReference type="SUPFAM" id="SSF52833">
    <property type="entry name" value="Thioredoxin-like"/>
    <property type="match status" value="1"/>
</dbReference>
<dbReference type="SUPFAM" id="SSF47616">
    <property type="entry name" value="GST C-terminal domain-like"/>
    <property type="match status" value="1"/>
</dbReference>
<dbReference type="GO" id="GO:0005741">
    <property type="term" value="C:mitochondrial outer membrane"/>
    <property type="evidence" value="ECO:0007669"/>
    <property type="project" value="TreeGrafter"/>
</dbReference>
<feature type="transmembrane region" description="Helical" evidence="2">
    <location>
        <begin position="284"/>
        <end position="304"/>
    </location>
</feature>
<dbReference type="AlphaFoldDB" id="A0AAW2HKU5"/>
<keyword evidence="2" id="KW-1133">Transmembrane helix</keyword>
<organism evidence="5">
    <name type="scientific">Menopon gallinae</name>
    <name type="common">poultry shaft louse</name>
    <dbReference type="NCBI Taxonomy" id="328185"/>
    <lineage>
        <taxon>Eukaryota</taxon>
        <taxon>Metazoa</taxon>
        <taxon>Ecdysozoa</taxon>
        <taxon>Arthropoda</taxon>
        <taxon>Hexapoda</taxon>
        <taxon>Insecta</taxon>
        <taxon>Pterygota</taxon>
        <taxon>Neoptera</taxon>
        <taxon>Paraneoptera</taxon>
        <taxon>Psocodea</taxon>
        <taxon>Troctomorpha</taxon>
        <taxon>Phthiraptera</taxon>
        <taxon>Amblycera</taxon>
        <taxon>Menoponidae</taxon>
        <taxon>Menopon</taxon>
    </lineage>
</organism>
<accession>A0AAW2HKU5</accession>
<name>A0AAW2HKU5_9NEOP</name>
<evidence type="ECO:0000256" key="1">
    <source>
        <dbReference type="ARBA" id="ARBA00007409"/>
    </source>
</evidence>
<dbReference type="GO" id="GO:0008053">
    <property type="term" value="P:mitochondrial fusion"/>
    <property type="evidence" value="ECO:0007669"/>
    <property type="project" value="TreeGrafter"/>
</dbReference>
<sequence>MNSNNGLVLYYHNHSFYCQKVIMALCEKRIPFTTNFIDITKGEQYQPWFLKINPRGEVPVLKDGIKLIPDSVRIIDYLEDNFSNGEHSRLIPSDLSIKQKVIQLRNEIDKLPVNAITMGSFFNSEFCSDLKYPFFIPTVRKYLRAGAEKSSSSLRQHAANNPEIKDTLTKKAECQEEKHKIITEKKEYLKVLDQVNAILEKVESELKLKNGVPWLCCDQFTMADISLTILLDRLSRVGLANYFWTNGKRSNIEKYYQRVQKRDSYRQAVPAVVTDLKYVVQSNAHFMIGLITIMTVVVGSVLYFKRRIVYA</sequence>
<keyword evidence="2" id="KW-0812">Transmembrane</keyword>
<dbReference type="InterPro" id="IPR036249">
    <property type="entry name" value="Thioredoxin-like_sf"/>
</dbReference>
<feature type="domain" description="GST N-terminal" evidence="3">
    <location>
        <begin position="5"/>
        <end position="86"/>
    </location>
</feature>
<dbReference type="InterPro" id="IPR040079">
    <property type="entry name" value="Glutathione_S-Trfase"/>
</dbReference>
<comment type="caution">
    <text evidence="5">The sequence shown here is derived from an EMBL/GenBank/DDBJ whole genome shotgun (WGS) entry which is preliminary data.</text>
</comment>
<keyword evidence="2" id="KW-0472">Membrane</keyword>
<reference evidence="5" key="1">
    <citation type="journal article" date="2024" name="Gigascience">
        <title>Chromosome-level genome of the poultry shaft louse Menopon gallinae provides insight into the host-switching and adaptive evolution of parasitic lice.</title>
        <authorList>
            <person name="Xu Y."/>
            <person name="Ma L."/>
            <person name="Liu S."/>
            <person name="Liang Y."/>
            <person name="Liu Q."/>
            <person name="He Z."/>
            <person name="Tian L."/>
            <person name="Duan Y."/>
            <person name="Cai W."/>
            <person name="Li H."/>
            <person name="Song F."/>
        </authorList>
    </citation>
    <scope>NUCLEOTIDE SEQUENCE</scope>
    <source>
        <strain evidence="5">Cailab_2023a</strain>
    </source>
</reference>
<dbReference type="SFLD" id="SFLDG00358">
    <property type="entry name" value="Main_(cytGST)"/>
    <property type="match status" value="1"/>
</dbReference>
<dbReference type="InterPro" id="IPR036282">
    <property type="entry name" value="Glutathione-S-Trfase_C_sf"/>
</dbReference>
<dbReference type="Gene3D" id="1.20.1050.10">
    <property type="match status" value="1"/>
</dbReference>
<dbReference type="GO" id="GO:0006626">
    <property type="term" value="P:protein targeting to mitochondrion"/>
    <property type="evidence" value="ECO:0007669"/>
    <property type="project" value="TreeGrafter"/>
</dbReference>
<dbReference type="Pfam" id="PF00043">
    <property type="entry name" value="GST_C"/>
    <property type="match status" value="1"/>
</dbReference>
<dbReference type="InterPro" id="IPR004045">
    <property type="entry name" value="Glutathione_S-Trfase_N"/>
</dbReference>
<dbReference type="PANTHER" id="PTHR44188:SF1">
    <property type="entry name" value="GDAP1, ISOFORM A"/>
    <property type="match status" value="1"/>
</dbReference>
<dbReference type="GO" id="GO:0000266">
    <property type="term" value="P:mitochondrial fission"/>
    <property type="evidence" value="ECO:0007669"/>
    <property type="project" value="TreeGrafter"/>
</dbReference>
<dbReference type="CDD" id="cd00570">
    <property type="entry name" value="GST_N_family"/>
    <property type="match status" value="1"/>
</dbReference>
<dbReference type="PROSITE" id="PS50405">
    <property type="entry name" value="GST_CTER"/>
    <property type="match status" value="1"/>
</dbReference>
<dbReference type="InterPro" id="IPR004046">
    <property type="entry name" value="GST_C"/>
</dbReference>
<feature type="domain" description="GST C-terminal" evidence="4">
    <location>
        <begin position="136"/>
        <end position="286"/>
    </location>
</feature>
<dbReference type="InterPro" id="IPR010987">
    <property type="entry name" value="Glutathione-S-Trfase_C-like"/>
</dbReference>
<evidence type="ECO:0000313" key="5">
    <source>
        <dbReference type="EMBL" id="KAL0270435.1"/>
    </source>
</evidence>
<evidence type="ECO:0000259" key="3">
    <source>
        <dbReference type="PROSITE" id="PS50404"/>
    </source>
</evidence>
<evidence type="ECO:0000259" key="4">
    <source>
        <dbReference type="PROSITE" id="PS50405"/>
    </source>
</evidence>
<dbReference type="Pfam" id="PF13417">
    <property type="entry name" value="GST_N_3"/>
    <property type="match status" value="1"/>
</dbReference>
<evidence type="ECO:0008006" key="6">
    <source>
        <dbReference type="Google" id="ProtNLM"/>
    </source>
</evidence>
<gene>
    <name evidence="5" type="ORF">PYX00_007845</name>
</gene>
<dbReference type="PROSITE" id="PS50404">
    <property type="entry name" value="GST_NTER"/>
    <property type="match status" value="1"/>
</dbReference>
<dbReference type="EMBL" id="JARGDH010000004">
    <property type="protein sequence ID" value="KAL0270435.1"/>
    <property type="molecule type" value="Genomic_DNA"/>
</dbReference>
<dbReference type="PANTHER" id="PTHR44188">
    <property type="entry name" value="GDAP1, ISOFORM A"/>
    <property type="match status" value="1"/>
</dbReference>
<comment type="similarity">
    <text evidence="1">Belongs to the GST superfamily.</text>
</comment>
<dbReference type="SFLD" id="SFLDS00019">
    <property type="entry name" value="Glutathione_Transferase_(cytos"/>
    <property type="match status" value="1"/>
</dbReference>
<dbReference type="Gene3D" id="3.40.30.10">
    <property type="entry name" value="Glutaredoxin"/>
    <property type="match status" value="1"/>
</dbReference>